<feature type="transmembrane region" description="Helical" evidence="3">
    <location>
        <begin position="83"/>
        <end position="102"/>
    </location>
</feature>
<organism evidence="5 6">
    <name type="scientific">Lophiotrema nucula</name>
    <dbReference type="NCBI Taxonomy" id="690887"/>
    <lineage>
        <taxon>Eukaryota</taxon>
        <taxon>Fungi</taxon>
        <taxon>Dikarya</taxon>
        <taxon>Ascomycota</taxon>
        <taxon>Pezizomycotina</taxon>
        <taxon>Dothideomycetes</taxon>
        <taxon>Pleosporomycetidae</taxon>
        <taxon>Pleosporales</taxon>
        <taxon>Lophiotremataceae</taxon>
        <taxon>Lophiotrema</taxon>
    </lineage>
</organism>
<dbReference type="Proteomes" id="UP000799770">
    <property type="component" value="Unassembled WGS sequence"/>
</dbReference>
<dbReference type="AlphaFoldDB" id="A0A6A5ZB18"/>
<dbReference type="PANTHER" id="PTHR11360:SF302">
    <property type="entry name" value="MAJOR FACILITATOR SUPERFAMILY (MFS) PROFILE DOMAIN-CONTAINING PROTEIN"/>
    <property type="match status" value="1"/>
</dbReference>
<protein>
    <submittedName>
        <fullName evidence="5">Major facilitator superfamily domain-containing protein</fullName>
    </submittedName>
</protein>
<comment type="similarity">
    <text evidence="2">Belongs to the major facilitator superfamily. Monocarboxylate porter (TC 2.A.1.13) family.</text>
</comment>
<name>A0A6A5ZB18_9PLEO</name>
<feature type="transmembrane region" description="Helical" evidence="3">
    <location>
        <begin position="50"/>
        <end position="71"/>
    </location>
</feature>
<keyword evidence="6" id="KW-1185">Reference proteome</keyword>
<feature type="domain" description="Major facilitator superfamily (MFS) profile" evidence="4">
    <location>
        <begin position="125"/>
        <end position="203"/>
    </location>
</feature>
<evidence type="ECO:0000259" key="4">
    <source>
        <dbReference type="PROSITE" id="PS50850"/>
    </source>
</evidence>
<sequence>MSTGLALTAGFGNNLGRLICFQGLVYGVGAGIVMSTLTPILPEYYTRRSGVAQGAAAAAAGLGGAVYSLSIRHMLYSLGPRKTLGILASTHFAINTTLSVIAKRPRKFEKRSIYVAKFANFREPKVSLMMLINFISSLAVMIPMCFGPEISNTMGFQGSAPSMILAGMSVLGVPSRLLVGVLADKMGHLNTFIAGTMAYTLSA</sequence>
<dbReference type="GO" id="GO:0016020">
    <property type="term" value="C:membrane"/>
    <property type="evidence" value="ECO:0007669"/>
    <property type="project" value="UniProtKB-SubCell"/>
</dbReference>
<evidence type="ECO:0000256" key="1">
    <source>
        <dbReference type="ARBA" id="ARBA00004141"/>
    </source>
</evidence>
<dbReference type="GO" id="GO:0022857">
    <property type="term" value="F:transmembrane transporter activity"/>
    <property type="evidence" value="ECO:0007669"/>
    <property type="project" value="InterPro"/>
</dbReference>
<dbReference type="InterPro" id="IPR020846">
    <property type="entry name" value="MFS_dom"/>
</dbReference>
<evidence type="ECO:0000256" key="2">
    <source>
        <dbReference type="ARBA" id="ARBA00006727"/>
    </source>
</evidence>
<reference evidence="5" key="1">
    <citation type="journal article" date="2020" name="Stud. Mycol.">
        <title>101 Dothideomycetes genomes: a test case for predicting lifestyles and emergence of pathogens.</title>
        <authorList>
            <person name="Haridas S."/>
            <person name="Albert R."/>
            <person name="Binder M."/>
            <person name="Bloem J."/>
            <person name="Labutti K."/>
            <person name="Salamov A."/>
            <person name="Andreopoulos B."/>
            <person name="Baker S."/>
            <person name="Barry K."/>
            <person name="Bills G."/>
            <person name="Bluhm B."/>
            <person name="Cannon C."/>
            <person name="Castanera R."/>
            <person name="Culley D."/>
            <person name="Daum C."/>
            <person name="Ezra D."/>
            <person name="Gonzalez J."/>
            <person name="Henrissat B."/>
            <person name="Kuo A."/>
            <person name="Liang C."/>
            <person name="Lipzen A."/>
            <person name="Lutzoni F."/>
            <person name="Magnuson J."/>
            <person name="Mondo S."/>
            <person name="Nolan M."/>
            <person name="Ohm R."/>
            <person name="Pangilinan J."/>
            <person name="Park H.-J."/>
            <person name="Ramirez L."/>
            <person name="Alfaro M."/>
            <person name="Sun H."/>
            <person name="Tritt A."/>
            <person name="Yoshinaga Y."/>
            <person name="Zwiers L.-H."/>
            <person name="Turgeon B."/>
            <person name="Goodwin S."/>
            <person name="Spatafora J."/>
            <person name="Crous P."/>
            <person name="Grigoriev I."/>
        </authorList>
    </citation>
    <scope>NUCLEOTIDE SEQUENCE</scope>
    <source>
        <strain evidence="5">CBS 627.86</strain>
    </source>
</reference>
<dbReference type="PROSITE" id="PS50850">
    <property type="entry name" value="MFS"/>
    <property type="match status" value="1"/>
</dbReference>
<dbReference type="InterPro" id="IPR011701">
    <property type="entry name" value="MFS"/>
</dbReference>
<dbReference type="Pfam" id="PF07690">
    <property type="entry name" value="MFS_1"/>
    <property type="match status" value="1"/>
</dbReference>
<feature type="transmembrane region" description="Helical" evidence="3">
    <location>
        <begin position="126"/>
        <end position="144"/>
    </location>
</feature>
<keyword evidence="3" id="KW-0812">Transmembrane</keyword>
<dbReference type="PANTHER" id="PTHR11360">
    <property type="entry name" value="MONOCARBOXYLATE TRANSPORTER"/>
    <property type="match status" value="1"/>
</dbReference>
<dbReference type="InterPro" id="IPR036259">
    <property type="entry name" value="MFS_trans_sf"/>
</dbReference>
<feature type="transmembrane region" description="Helical" evidence="3">
    <location>
        <begin position="15"/>
        <end position="38"/>
    </location>
</feature>
<feature type="transmembrane region" description="Helical" evidence="3">
    <location>
        <begin position="164"/>
        <end position="183"/>
    </location>
</feature>
<comment type="subcellular location">
    <subcellularLocation>
        <location evidence="1">Membrane</location>
        <topology evidence="1">Multi-pass membrane protein</topology>
    </subcellularLocation>
</comment>
<gene>
    <name evidence="5" type="ORF">BDV96DRAFT_645076</name>
</gene>
<evidence type="ECO:0000256" key="3">
    <source>
        <dbReference type="SAM" id="Phobius"/>
    </source>
</evidence>
<dbReference type="InterPro" id="IPR050327">
    <property type="entry name" value="Proton-linked_MCT"/>
</dbReference>
<proteinExistence type="inferred from homology"/>
<dbReference type="SUPFAM" id="SSF103473">
    <property type="entry name" value="MFS general substrate transporter"/>
    <property type="match status" value="1"/>
</dbReference>
<accession>A0A6A5ZB18</accession>
<keyword evidence="3" id="KW-1133">Transmembrane helix</keyword>
<dbReference type="Gene3D" id="1.20.1250.20">
    <property type="entry name" value="MFS general substrate transporter like domains"/>
    <property type="match status" value="1"/>
</dbReference>
<evidence type="ECO:0000313" key="5">
    <source>
        <dbReference type="EMBL" id="KAF2116660.1"/>
    </source>
</evidence>
<dbReference type="OrthoDB" id="6499973at2759"/>
<evidence type="ECO:0000313" key="6">
    <source>
        <dbReference type="Proteomes" id="UP000799770"/>
    </source>
</evidence>
<keyword evidence="3" id="KW-0472">Membrane</keyword>
<dbReference type="EMBL" id="ML977320">
    <property type="protein sequence ID" value="KAF2116660.1"/>
    <property type="molecule type" value="Genomic_DNA"/>
</dbReference>